<accession>I7KGU7</accession>
<comment type="caution">
    <text evidence="1">The sequence shown here is derived from an EMBL/GenBank/DDBJ whole genome shotgun (WGS) entry which is preliminary data.</text>
</comment>
<reference evidence="1 2" key="1">
    <citation type="submission" date="2012-06" db="EMBL/GenBank/DDBJ databases">
        <title>Draft Genome Sequence of Lactobacillus hominis Strain CRBIP 24.179T, isolated from human intestine.</title>
        <authorList>
            <person name="Cousin S."/>
            <person name="Ma L."/>
            <person name="Bizet C."/>
            <person name="Loux V."/>
            <person name="Bouchier C."/>
            <person name="Clermont D."/>
            <person name="Creno S."/>
        </authorList>
    </citation>
    <scope>NUCLEOTIDE SEQUENCE [LARGE SCALE GENOMIC DNA]</scope>
    <source>
        <strain evidence="2">CRBIP 24.179T</strain>
    </source>
</reference>
<proteinExistence type="predicted"/>
<dbReference type="EMBL" id="CAKE01000004">
    <property type="protein sequence ID" value="CCI81570.1"/>
    <property type="molecule type" value="Genomic_DNA"/>
</dbReference>
<organism evidence="1 2">
    <name type="scientific">Lactobacillus hominis DSM 23910 = CRBIP 24.179</name>
    <dbReference type="NCBI Taxonomy" id="1423758"/>
    <lineage>
        <taxon>Bacteria</taxon>
        <taxon>Bacillati</taxon>
        <taxon>Bacillota</taxon>
        <taxon>Bacilli</taxon>
        <taxon>Lactobacillales</taxon>
        <taxon>Lactobacillaceae</taxon>
        <taxon>Lactobacillus</taxon>
    </lineage>
</organism>
<evidence type="ECO:0000313" key="1">
    <source>
        <dbReference type="EMBL" id="CCI81570.1"/>
    </source>
</evidence>
<evidence type="ECO:0000313" key="2">
    <source>
        <dbReference type="Proteomes" id="UP000009320"/>
    </source>
</evidence>
<dbReference type="AlphaFoldDB" id="I7KGU7"/>
<dbReference type="GeneID" id="82848028"/>
<protein>
    <submittedName>
        <fullName evidence="1">Uncharacterized protein</fullName>
    </submittedName>
</protein>
<gene>
    <name evidence="1" type="ORF">BN55_09170</name>
</gene>
<keyword evidence="2" id="KW-1185">Reference proteome</keyword>
<dbReference type="RefSeq" id="WP_008470377.1">
    <property type="nucleotide sequence ID" value="NZ_AYZP01000001.1"/>
</dbReference>
<dbReference type="STRING" id="1423758.FC41_GL000068"/>
<sequence>MIIFSVREGNDIPMKSNELTEELINVLKKHHTNYTDAKKALDYVNQALLNHLLSKTKL</sequence>
<name>I7KGU7_9LACO</name>
<dbReference type="Proteomes" id="UP000009320">
    <property type="component" value="Unassembled WGS sequence"/>
</dbReference>